<dbReference type="Proteomes" id="UP000005408">
    <property type="component" value="Unassembled WGS sequence"/>
</dbReference>
<dbReference type="AlphaFoldDB" id="A0A8W8LPM3"/>
<evidence type="ECO:0000313" key="3">
    <source>
        <dbReference type="Proteomes" id="UP000005408"/>
    </source>
</evidence>
<accession>A0A8W8LPM3</accession>
<keyword evidence="1" id="KW-0732">Signal</keyword>
<keyword evidence="3" id="KW-1185">Reference proteome</keyword>
<feature type="signal peptide" evidence="1">
    <location>
        <begin position="1"/>
        <end position="15"/>
    </location>
</feature>
<sequence length="125" mass="14228">MIMFIFMIFVAETYAILCQEKGYNDCCSDYEWDEILGNCTRCKPGFYGTNCNNTCRYPNFGYACQQTCSCSKDVCDFAKGCSKDETTNEVYAKDDVRDFIASPFNIISSVAMDNMNAYELIKSQI</sequence>
<reference evidence="2" key="1">
    <citation type="submission" date="2022-08" db="UniProtKB">
        <authorList>
            <consortium name="EnsemblMetazoa"/>
        </authorList>
    </citation>
    <scope>IDENTIFICATION</scope>
    <source>
        <strain evidence="2">05x7-T-G4-1.051#20</strain>
    </source>
</reference>
<protein>
    <submittedName>
        <fullName evidence="2">Uncharacterized protein</fullName>
    </submittedName>
</protein>
<feature type="chain" id="PRO_5036497325" evidence="1">
    <location>
        <begin position="16"/>
        <end position="125"/>
    </location>
</feature>
<dbReference type="Gene3D" id="2.170.300.10">
    <property type="entry name" value="Tie2 ligand-binding domain superfamily"/>
    <property type="match status" value="1"/>
</dbReference>
<dbReference type="EnsemblMetazoa" id="G29068.1">
    <property type="protein sequence ID" value="G29068.1:cds"/>
    <property type="gene ID" value="G29068"/>
</dbReference>
<evidence type="ECO:0000256" key="1">
    <source>
        <dbReference type="SAM" id="SignalP"/>
    </source>
</evidence>
<name>A0A8W8LPM3_MAGGI</name>
<proteinExistence type="predicted"/>
<organism evidence="2 3">
    <name type="scientific">Magallana gigas</name>
    <name type="common">Pacific oyster</name>
    <name type="synonym">Crassostrea gigas</name>
    <dbReference type="NCBI Taxonomy" id="29159"/>
    <lineage>
        <taxon>Eukaryota</taxon>
        <taxon>Metazoa</taxon>
        <taxon>Spiralia</taxon>
        <taxon>Lophotrochozoa</taxon>
        <taxon>Mollusca</taxon>
        <taxon>Bivalvia</taxon>
        <taxon>Autobranchia</taxon>
        <taxon>Pteriomorphia</taxon>
        <taxon>Ostreida</taxon>
        <taxon>Ostreoidea</taxon>
        <taxon>Ostreidae</taxon>
        <taxon>Magallana</taxon>
    </lineage>
</organism>
<evidence type="ECO:0000313" key="2">
    <source>
        <dbReference type="EnsemblMetazoa" id="G29068.1:cds"/>
    </source>
</evidence>